<dbReference type="EMBL" id="JH651384">
    <property type="protein sequence ID" value="EIJ36927.1"/>
    <property type="molecule type" value="Genomic_DNA"/>
</dbReference>
<protein>
    <submittedName>
        <fullName evidence="1">Uncharacterized protein</fullName>
    </submittedName>
</protein>
<evidence type="ECO:0000313" key="1">
    <source>
        <dbReference type="EMBL" id="EIJ36927.1"/>
    </source>
</evidence>
<dbReference type="Proteomes" id="UP000005317">
    <property type="component" value="Unassembled WGS sequence"/>
</dbReference>
<dbReference type="RefSeq" id="WP_002710790.1">
    <property type="nucleotide sequence ID" value="NZ_JH651384.1"/>
</dbReference>
<keyword evidence="2" id="KW-1185">Reference proteome</keyword>
<evidence type="ECO:0000313" key="2">
    <source>
        <dbReference type="Proteomes" id="UP000005317"/>
    </source>
</evidence>
<gene>
    <name evidence="1" type="ORF">Thini_4449</name>
</gene>
<proteinExistence type="predicted"/>
<dbReference type="OrthoDB" id="9785840at2"/>
<sequence>MENIENEAVVRIGNTAPKIVRVKIPAKAAYNFDALVKINKAVLGRLGCENCHSGFDIRHEFEQEFLVDANLNVRAPEELFR</sequence>
<accession>A0A656HKC2</accession>
<reference evidence="2" key="1">
    <citation type="journal article" date="2011" name="Stand. Genomic Sci.">
        <title>Genome sequence of the filamentous, gliding Thiothrix nivea neotype strain (JP2(T)).</title>
        <authorList>
            <person name="Lapidus A."/>
            <person name="Nolan M."/>
            <person name="Lucas S."/>
            <person name="Glavina Del Rio T."/>
            <person name="Tice H."/>
            <person name="Cheng J.F."/>
            <person name="Tapia R."/>
            <person name="Han C."/>
            <person name="Goodwin L."/>
            <person name="Pitluck S."/>
            <person name="Liolios K."/>
            <person name="Pagani I."/>
            <person name="Ivanova N."/>
            <person name="Huntemann M."/>
            <person name="Mavromatis K."/>
            <person name="Mikhailova N."/>
            <person name="Pati A."/>
            <person name="Chen A."/>
            <person name="Palaniappan K."/>
            <person name="Land M."/>
            <person name="Brambilla E.M."/>
            <person name="Rohde M."/>
            <person name="Abt B."/>
            <person name="Verbarg S."/>
            <person name="Goker M."/>
            <person name="Bristow J."/>
            <person name="Eisen J.A."/>
            <person name="Markowitz V."/>
            <person name="Hugenholtz P."/>
            <person name="Kyrpides N.C."/>
            <person name="Klenk H.P."/>
            <person name="Woyke T."/>
        </authorList>
    </citation>
    <scope>NUCLEOTIDE SEQUENCE [LARGE SCALE GENOMIC DNA]</scope>
    <source>
        <strain evidence="2">ATCC 35100 / DSM 5205 / JP2</strain>
    </source>
</reference>
<name>A0A656HKC2_THINJ</name>
<dbReference type="AlphaFoldDB" id="A0A656HKC2"/>
<organism evidence="1 2">
    <name type="scientific">Thiothrix nivea (strain ATCC 35100 / DSM 5205 / JP2)</name>
    <dbReference type="NCBI Taxonomy" id="870187"/>
    <lineage>
        <taxon>Bacteria</taxon>
        <taxon>Pseudomonadati</taxon>
        <taxon>Pseudomonadota</taxon>
        <taxon>Gammaproteobacteria</taxon>
        <taxon>Thiotrichales</taxon>
        <taxon>Thiotrichaceae</taxon>
        <taxon>Thiothrix</taxon>
    </lineage>
</organism>